<keyword evidence="2" id="KW-1185">Reference proteome</keyword>
<sequence>MREQGSHTFQHIPLSDECEQVSGADVDSRVFVYFKVNVRVNTRVLSFRVEPVQHAALRFPRNRRTTLGLGLPHRMFSHRWAPSTLAASTSQLMRRLIVGLCSAHLEQVTVFP</sequence>
<dbReference type="Proteomes" id="UP001221898">
    <property type="component" value="Unassembled WGS sequence"/>
</dbReference>
<organism evidence="1 2">
    <name type="scientific">Aldrovandia affinis</name>
    <dbReference type="NCBI Taxonomy" id="143900"/>
    <lineage>
        <taxon>Eukaryota</taxon>
        <taxon>Metazoa</taxon>
        <taxon>Chordata</taxon>
        <taxon>Craniata</taxon>
        <taxon>Vertebrata</taxon>
        <taxon>Euteleostomi</taxon>
        <taxon>Actinopterygii</taxon>
        <taxon>Neopterygii</taxon>
        <taxon>Teleostei</taxon>
        <taxon>Notacanthiformes</taxon>
        <taxon>Halosauridae</taxon>
        <taxon>Aldrovandia</taxon>
    </lineage>
</organism>
<comment type="caution">
    <text evidence="1">The sequence shown here is derived from an EMBL/GenBank/DDBJ whole genome shotgun (WGS) entry which is preliminary data.</text>
</comment>
<evidence type="ECO:0000313" key="2">
    <source>
        <dbReference type="Proteomes" id="UP001221898"/>
    </source>
</evidence>
<proteinExistence type="predicted"/>
<accession>A0AAD7X0R8</accession>
<evidence type="ECO:0000313" key="1">
    <source>
        <dbReference type="EMBL" id="KAJ8415184.1"/>
    </source>
</evidence>
<dbReference type="AlphaFoldDB" id="A0AAD7X0R8"/>
<dbReference type="EMBL" id="JAINUG010000010">
    <property type="protein sequence ID" value="KAJ8415184.1"/>
    <property type="molecule type" value="Genomic_DNA"/>
</dbReference>
<name>A0AAD7X0R8_9TELE</name>
<reference evidence="1" key="1">
    <citation type="journal article" date="2023" name="Science">
        <title>Genome structures resolve the early diversification of teleost fishes.</title>
        <authorList>
            <person name="Parey E."/>
            <person name="Louis A."/>
            <person name="Montfort J."/>
            <person name="Bouchez O."/>
            <person name="Roques C."/>
            <person name="Iampietro C."/>
            <person name="Lluch J."/>
            <person name="Castinel A."/>
            <person name="Donnadieu C."/>
            <person name="Desvignes T."/>
            <person name="Floi Bucao C."/>
            <person name="Jouanno E."/>
            <person name="Wen M."/>
            <person name="Mejri S."/>
            <person name="Dirks R."/>
            <person name="Jansen H."/>
            <person name="Henkel C."/>
            <person name="Chen W.J."/>
            <person name="Zahm M."/>
            <person name="Cabau C."/>
            <person name="Klopp C."/>
            <person name="Thompson A.W."/>
            <person name="Robinson-Rechavi M."/>
            <person name="Braasch I."/>
            <person name="Lecointre G."/>
            <person name="Bobe J."/>
            <person name="Postlethwait J.H."/>
            <person name="Berthelot C."/>
            <person name="Roest Crollius H."/>
            <person name="Guiguen Y."/>
        </authorList>
    </citation>
    <scope>NUCLEOTIDE SEQUENCE</scope>
    <source>
        <strain evidence="1">NC1722</strain>
    </source>
</reference>
<protein>
    <submittedName>
        <fullName evidence="1">Uncharacterized protein</fullName>
    </submittedName>
</protein>
<gene>
    <name evidence="1" type="ORF">AAFF_G00008820</name>
</gene>